<feature type="domain" description="IFT140 second beta-propeller" evidence="10">
    <location>
        <begin position="430"/>
        <end position="764"/>
    </location>
</feature>
<comment type="subcellular location">
    <subcellularLocation>
        <location evidence="1">Cell projection</location>
        <location evidence="1">Cilium</location>
    </subcellularLocation>
</comment>
<feature type="repeat" description="WD" evidence="7">
    <location>
        <begin position="66"/>
        <end position="100"/>
    </location>
</feature>
<sequence length="1481" mass="166464">MTLYFENAVSFPEPEAISVSGIWHPSAPLLAVSSFSQERGGFVIIFDEQGESLKDVTYPVHRSYQVTALAWHPERTILASGWENGDLKVWNKSNKEFTNVVGPHKAPITLLEFSEKGNLLVSCDSTGSVIGWKVDGKGETNLSFHLDVKESITHLTFRLTVKNNAALDVEGLAKAAVNGDDNALDMFSNWRPKTTARKFRLQEGSDNLNFFVATQAGSVYYITGGGLCSEVLNTEGVPLSCIIYHQTKDYLIAMMEGLTVGYFSVDYRGHLKELAKVKLSGRLHTRSVGSNGIVWAGTNSLAILTGDLTVRIWDIETNDNYVLPTSLKFYDSEYSTVNEIFTCIAYCKLNQTLCAGTNIGRIYFWTKNQALDVENPEDSWELDNINTISGTIKQLKWGSLLLRVPLLSVNCVTAVYIMKEQNICCDFSEKIWVTQKTATQVLLETENGNQLLQLHAQCTGMAISEEMFAVTNGKIITVYDICWKKAENTLDASNNKANDADFNVKEISSFSHENDGIIMFQKTVVSINSKAVSLHTHTGSLLTSLTSGLSEGEPIGMDVTGHYLTLFTMEGYLKLYDILETPPKLVTPIRNMFGMTSDFGEVIQAKTNSSGTKVALTLAAANLIPDGKLYIWDTESDDLIYYDFKKFASGSDTHQKMDEMNDIDQISANYDEICRNRIPINFFWDVNDPRLLMCDARRLKSASSRKILRSKSSTEEKSLKDEDHIIITMFISSENVIRIHDIKAIEPDARLLACATPHIVTLEKLSIVRDIMSDFLGLEKCDKTTRSAVLDFSYNLALGNMDGAFKAIKLVQSSGVWASLARMCVKTKRLDVAGVCLGHMGNAMAARAVRLAMLDETLPHEAKVAVLAVHLGMLDEAEQLYIQCGRYDLQNKLLRSRNQMDAAHAVAESKDRINLKNTDHAWARTLEESGDLKEAAARYERANTHLYDVPRMLSDHLQQLQAYMNKTRDKEMLKWWGQYLESQGDMAAALKVYSDADDMYSQVRVLCFLGQESVAADLARTSSNKAAYYHMARYYETVGNYEDAVHFFTRATAYCNAVRLCKENHMIDDLWNLGIVVSKREKIEIAKYFKDTGDLEKAVVLYHRGGNLHKALDLAFKTQQYDVLQEIATQLDSKSDPVVVQKCAEYFVTNEQFDKAVDLLAVAKKYKEAIELCLNHSVRLTEDLVEKLTPEKGAIDEDTRTQVLIDLAESLMLQEEYHLATKKFTQAGDKIRAMKALLKSGDTKKIIFFAGLSRQREIYIMAANYLQSLDWQNQPKILHNIITFYSKAKAMDLLPKFYVACAQVEIDEFQNYEKALEALVEAQRCLQKIDNAKDSTHVQREAEIVQQRLIMVKRFVDIRRLLDRGDIESGISQCEQLLRAGDELEASVRRGDIYATMVQYSVKYGKFSEAKQYCLELRQFLNKTNSSTPITYYLSKEVLEALAQGLGVPVTHLVPVAQKIPSASGSRDSHDAETVEEILEK</sequence>
<dbReference type="Gene3D" id="2.130.10.10">
    <property type="entry name" value="YVTN repeat-like/Quinoprotein amine dehydrogenase"/>
    <property type="match status" value="2"/>
</dbReference>
<evidence type="ECO:0000256" key="8">
    <source>
        <dbReference type="SAM" id="MobiDB-lite"/>
    </source>
</evidence>
<dbReference type="InterPro" id="IPR001680">
    <property type="entry name" value="WD40_rpt"/>
</dbReference>
<evidence type="ECO:0000256" key="6">
    <source>
        <dbReference type="ARBA" id="ARBA00023273"/>
    </source>
</evidence>
<dbReference type="InterPro" id="IPR056155">
    <property type="entry name" value="Beta-prop_IFT140_2nd"/>
</dbReference>
<feature type="compositionally biased region" description="Basic and acidic residues" evidence="8">
    <location>
        <begin position="1467"/>
        <end position="1481"/>
    </location>
</feature>
<keyword evidence="4" id="KW-0802">TPR repeat</keyword>
<evidence type="ECO:0008006" key="15">
    <source>
        <dbReference type="Google" id="ProtNLM"/>
    </source>
</evidence>
<evidence type="ECO:0000256" key="4">
    <source>
        <dbReference type="ARBA" id="ARBA00022803"/>
    </source>
</evidence>
<evidence type="ECO:0000259" key="10">
    <source>
        <dbReference type="Pfam" id="PF23385"/>
    </source>
</evidence>
<dbReference type="GO" id="GO:0036064">
    <property type="term" value="C:ciliary basal body"/>
    <property type="evidence" value="ECO:0007669"/>
    <property type="project" value="TreeGrafter"/>
</dbReference>
<dbReference type="PANTHER" id="PTHR15722">
    <property type="entry name" value="IFT140/172-RELATED"/>
    <property type="match status" value="1"/>
</dbReference>
<dbReference type="Pfam" id="PF24762">
    <property type="entry name" value="TPR_IF140-IFT172"/>
    <property type="match status" value="1"/>
</dbReference>
<feature type="domain" description="IF140/IFT172/WDR19 TPR" evidence="12">
    <location>
        <begin position="799"/>
        <end position="1284"/>
    </location>
</feature>
<dbReference type="Proteomes" id="UP001152888">
    <property type="component" value="Unassembled WGS sequence"/>
</dbReference>
<keyword evidence="3" id="KW-0677">Repeat</keyword>
<evidence type="ECO:0000256" key="2">
    <source>
        <dbReference type="ARBA" id="ARBA00022574"/>
    </source>
</evidence>
<feature type="domain" description="IFT140 first beta-propeller" evidence="9">
    <location>
        <begin position="3"/>
        <end position="421"/>
    </location>
</feature>
<dbReference type="GO" id="GO:0005930">
    <property type="term" value="C:axoneme"/>
    <property type="evidence" value="ECO:0007669"/>
    <property type="project" value="TreeGrafter"/>
</dbReference>
<comment type="caution">
    <text evidence="13">The sequence shown here is derived from an EMBL/GenBank/DDBJ whole genome shotgun (WGS) entry which is preliminary data.</text>
</comment>
<proteinExistence type="predicted"/>
<evidence type="ECO:0000313" key="14">
    <source>
        <dbReference type="Proteomes" id="UP001152888"/>
    </source>
</evidence>
<evidence type="ECO:0000256" key="7">
    <source>
        <dbReference type="PROSITE-ProRule" id="PRU00221"/>
    </source>
</evidence>
<evidence type="ECO:0000259" key="9">
    <source>
        <dbReference type="Pfam" id="PF23383"/>
    </source>
</evidence>
<protein>
    <recommendedName>
        <fullName evidence="15">Intraflagellar transport protein 140 homolog</fullName>
    </recommendedName>
</protein>
<dbReference type="GO" id="GO:0030991">
    <property type="term" value="C:intraciliary transport particle A"/>
    <property type="evidence" value="ECO:0007669"/>
    <property type="project" value="TreeGrafter"/>
</dbReference>
<dbReference type="SUPFAM" id="SSF50978">
    <property type="entry name" value="WD40 repeat-like"/>
    <property type="match status" value="1"/>
</dbReference>
<reference evidence="13" key="1">
    <citation type="submission" date="2022-03" db="EMBL/GenBank/DDBJ databases">
        <authorList>
            <person name="Sayadi A."/>
        </authorList>
    </citation>
    <scope>NUCLEOTIDE SEQUENCE</scope>
</reference>
<dbReference type="Pfam" id="PF23383">
    <property type="entry name" value="Beta-prop_IFT140_1st"/>
    <property type="match status" value="1"/>
</dbReference>
<evidence type="ECO:0000256" key="1">
    <source>
        <dbReference type="ARBA" id="ARBA00004138"/>
    </source>
</evidence>
<dbReference type="FunFam" id="1.25.40.470:FF:000015">
    <property type="entry name" value="Intraflagellar transport particle protein 140"/>
    <property type="match status" value="1"/>
</dbReference>
<dbReference type="InterPro" id="IPR036322">
    <property type="entry name" value="WD40_repeat_dom_sf"/>
</dbReference>
<gene>
    <name evidence="13" type="ORF">ACAOBT_LOCUS26855</name>
</gene>
<dbReference type="InterPro" id="IPR011990">
    <property type="entry name" value="TPR-like_helical_dom_sf"/>
</dbReference>
<dbReference type="InterPro" id="IPR056156">
    <property type="entry name" value="TPR_IF140_C"/>
</dbReference>
<organism evidence="13 14">
    <name type="scientific">Acanthoscelides obtectus</name>
    <name type="common">Bean weevil</name>
    <name type="synonym">Bruchus obtectus</name>
    <dbReference type="NCBI Taxonomy" id="200917"/>
    <lineage>
        <taxon>Eukaryota</taxon>
        <taxon>Metazoa</taxon>
        <taxon>Ecdysozoa</taxon>
        <taxon>Arthropoda</taxon>
        <taxon>Hexapoda</taxon>
        <taxon>Insecta</taxon>
        <taxon>Pterygota</taxon>
        <taxon>Neoptera</taxon>
        <taxon>Endopterygota</taxon>
        <taxon>Coleoptera</taxon>
        <taxon>Polyphaga</taxon>
        <taxon>Cucujiformia</taxon>
        <taxon>Chrysomeloidea</taxon>
        <taxon>Chrysomelidae</taxon>
        <taxon>Bruchinae</taxon>
        <taxon>Bruchini</taxon>
        <taxon>Acanthoscelides</taxon>
    </lineage>
</organism>
<dbReference type="SMART" id="SM00320">
    <property type="entry name" value="WD40"/>
    <property type="match status" value="4"/>
</dbReference>
<dbReference type="OrthoDB" id="10258787at2759"/>
<evidence type="ECO:0000256" key="5">
    <source>
        <dbReference type="ARBA" id="ARBA00023069"/>
    </source>
</evidence>
<accession>A0A9P0PXE0</accession>
<feature type="region of interest" description="Disordered" evidence="8">
    <location>
        <begin position="1461"/>
        <end position="1481"/>
    </location>
</feature>
<dbReference type="Gene3D" id="1.25.40.470">
    <property type="match status" value="2"/>
</dbReference>
<evidence type="ECO:0000313" key="13">
    <source>
        <dbReference type="EMBL" id="CAH2002577.1"/>
    </source>
</evidence>
<keyword evidence="14" id="KW-1185">Reference proteome</keyword>
<dbReference type="PROSITE" id="PS50082">
    <property type="entry name" value="WD_REPEATS_2"/>
    <property type="match status" value="1"/>
</dbReference>
<dbReference type="InterPro" id="IPR056154">
    <property type="entry name" value="Beta-prop_IFT140_1st"/>
</dbReference>
<dbReference type="GO" id="GO:0035721">
    <property type="term" value="P:intraciliary retrograde transport"/>
    <property type="evidence" value="ECO:0007669"/>
    <property type="project" value="TreeGrafter"/>
</dbReference>
<name>A0A9P0PXE0_ACAOB</name>
<keyword evidence="5" id="KW-0969">Cilium</keyword>
<keyword evidence="6" id="KW-0966">Cell projection</keyword>
<dbReference type="Pfam" id="PF23385">
    <property type="entry name" value="Beta-prop_IFT140_2nd"/>
    <property type="match status" value="1"/>
</dbReference>
<feature type="domain" description="IF140 C-terminal TPR" evidence="11">
    <location>
        <begin position="1292"/>
        <end position="1417"/>
    </location>
</feature>
<evidence type="ECO:0000259" key="12">
    <source>
        <dbReference type="Pfam" id="PF24762"/>
    </source>
</evidence>
<evidence type="ECO:0000259" key="11">
    <source>
        <dbReference type="Pfam" id="PF24760"/>
    </source>
</evidence>
<dbReference type="InterPro" id="IPR015943">
    <property type="entry name" value="WD40/YVTN_repeat-like_dom_sf"/>
</dbReference>
<dbReference type="InterPro" id="IPR056168">
    <property type="entry name" value="TPR_IF140/IFT172/WDR19"/>
</dbReference>
<evidence type="ECO:0000256" key="3">
    <source>
        <dbReference type="ARBA" id="ARBA00022737"/>
    </source>
</evidence>
<dbReference type="SUPFAM" id="SSF48452">
    <property type="entry name" value="TPR-like"/>
    <property type="match status" value="2"/>
</dbReference>
<dbReference type="EMBL" id="CAKOFQ010007499">
    <property type="protein sequence ID" value="CAH2002577.1"/>
    <property type="molecule type" value="Genomic_DNA"/>
</dbReference>
<dbReference type="PANTHER" id="PTHR15722:SF7">
    <property type="entry name" value="INTRAFLAGELLAR TRANSPORT PROTEIN 140 HOMOLOG"/>
    <property type="match status" value="1"/>
</dbReference>
<dbReference type="Pfam" id="PF24760">
    <property type="entry name" value="TPR_IF140_C"/>
    <property type="match status" value="1"/>
</dbReference>
<keyword evidence="2 7" id="KW-0853">WD repeat</keyword>